<sequence length="495" mass="54924">MKHREGGTPGVQWRLFGSFAVFTAVILALLWIFQVVLLDAFYKAIKVNEIKTSAHTICNGINSSTLQEDLQRIALNNQICCIVCDAQGNRLYSESAVPNCVIHRLNNWDLAMVYTLTARNGGSYFERFPQEIRQSVTFFGEDTAVLRSQESPEVMIFAQLVTRSDGKQLMVLLNSVISPVGATVETLRYQLLTVSLIMVLLGLLLAYLLSRKIGQPIEALNSAAKTLAKGDYEVRFEGGGYREVRELSDTLNYAAQELAKTERLQRDLVANISHDLRTPLTLITGYAEVMRDLPGENTPENVQIIIDEATRLTTLVNDVLDLSKLQAGVVPMEREVFNLTESVRSILTRYTKLTDYHIVFYAAQDVFVNADELKISQVVYNLVNNALTYTGADKSVTLRQSVLDGKVRIAVSDTGEGIPQEKLDDIWERYYKVDKAHKRAQVGTGLGLAIVKMILDMHGGQYGVQSREGVGSTFWFELDAVPAPGDSEPALSSGA</sequence>
<feature type="domain" description="Histidine kinase" evidence="10">
    <location>
        <begin position="271"/>
        <end position="482"/>
    </location>
</feature>
<evidence type="ECO:0000256" key="1">
    <source>
        <dbReference type="ARBA" id="ARBA00000085"/>
    </source>
</evidence>
<evidence type="ECO:0000256" key="3">
    <source>
        <dbReference type="ARBA" id="ARBA00012438"/>
    </source>
</evidence>
<dbReference type="Gene3D" id="1.10.287.130">
    <property type="match status" value="1"/>
</dbReference>
<evidence type="ECO:0000256" key="4">
    <source>
        <dbReference type="ARBA" id="ARBA00022553"/>
    </source>
</evidence>
<reference evidence="12" key="2">
    <citation type="journal article" date="2021" name="PeerJ">
        <title>Extensive microbial diversity within the chicken gut microbiome revealed by metagenomics and culture.</title>
        <authorList>
            <person name="Gilroy R."/>
            <person name="Ravi A."/>
            <person name="Getino M."/>
            <person name="Pursley I."/>
            <person name="Horton D.L."/>
            <person name="Alikhan N.F."/>
            <person name="Baker D."/>
            <person name="Gharbi K."/>
            <person name="Hall N."/>
            <person name="Watson M."/>
            <person name="Adriaenssens E.M."/>
            <person name="Foster-Nyarko E."/>
            <person name="Jarju S."/>
            <person name="Secka A."/>
            <person name="Antonio M."/>
            <person name="Oren A."/>
            <person name="Chaudhuri R.R."/>
            <person name="La Ragione R."/>
            <person name="Hildebrand F."/>
            <person name="Pallen M.J."/>
        </authorList>
    </citation>
    <scope>NUCLEOTIDE SEQUENCE</scope>
    <source>
        <strain evidence="12">ChiSxjej1B13-7958</strain>
    </source>
</reference>
<evidence type="ECO:0000256" key="7">
    <source>
        <dbReference type="ARBA" id="ARBA00023012"/>
    </source>
</evidence>
<dbReference type="PANTHER" id="PTHR43711:SF1">
    <property type="entry name" value="HISTIDINE KINASE 1"/>
    <property type="match status" value="1"/>
</dbReference>
<keyword evidence="9" id="KW-0812">Transmembrane</keyword>
<dbReference type="CDD" id="cd00082">
    <property type="entry name" value="HisKA"/>
    <property type="match status" value="1"/>
</dbReference>
<dbReference type="SMART" id="SM00304">
    <property type="entry name" value="HAMP"/>
    <property type="match status" value="1"/>
</dbReference>
<proteinExistence type="predicted"/>
<feature type="transmembrane region" description="Helical" evidence="9">
    <location>
        <begin position="20"/>
        <end position="42"/>
    </location>
</feature>
<evidence type="ECO:0000256" key="2">
    <source>
        <dbReference type="ARBA" id="ARBA00004370"/>
    </source>
</evidence>
<comment type="catalytic activity">
    <reaction evidence="1">
        <text>ATP + protein L-histidine = ADP + protein N-phospho-L-histidine.</text>
        <dbReference type="EC" id="2.7.13.3"/>
    </reaction>
</comment>
<feature type="transmembrane region" description="Helical" evidence="9">
    <location>
        <begin position="191"/>
        <end position="209"/>
    </location>
</feature>
<name>A0A9D1AR80_9FIRM</name>
<dbReference type="InterPro" id="IPR003660">
    <property type="entry name" value="HAMP_dom"/>
</dbReference>
<dbReference type="InterPro" id="IPR005467">
    <property type="entry name" value="His_kinase_dom"/>
</dbReference>
<keyword evidence="9" id="KW-1133">Transmembrane helix</keyword>
<keyword evidence="5" id="KW-0808">Transferase</keyword>
<dbReference type="Gene3D" id="3.30.565.10">
    <property type="entry name" value="Histidine kinase-like ATPase, C-terminal domain"/>
    <property type="match status" value="1"/>
</dbReference>
<evidence type="ECO:0000256" key="6">
    <source>
        <dbReference type="ARBA" id="ARBA00022777"/>
    </source>
</evidence>
<dbReference type="SUPFAM" id="SSF158472">
    <property type="entry name" value="HAMP domain-like"/>
    <property type="match status" value="1"/>
</dbReference>
<dbReference type="EC" id="2.7.13.3" evidence="3"/>
<evidence type="ECO:0000259" key="10">
    <source>
        <dbReference type="PROSITE" id="PS50109"/>
    </source>
</evidence>
<dbReference type="PROSITE" id="PS50885">
    <property type="entry name" value="HAMP"/>
    <property type="match status" value="1"/>
</dbReference>
<dbReference type="GO" id="GO:0016020">
    <property type="term" value="C:membrane"/>
    <property type="evidence" value="ECO:0007669"/>
    <property type="project" value="UniProtKB-SubCell"/>
</dbReference>
<dbReference type="PRINTS" id="PR00344">
    <property type="entry name" value="BCTRLSENSOR"/>
</dbReference>
<dbReference type="InterPro" id="IPR036097">
    <property type="entry name" value="HisK_dim/P_sf"/>
</dbReference>
<evidence type="ECO:0000313" key="12">
    <source>
        <dbReference type="EMBL" id="HIR48128.1"/>
    </source>
</evidence>
<dbReference type="Pfam" id="PF02518">
    <property type="entry name" value="HATPase_c"/>
    <property type="match status" value="1"/>
</dbReference>
<dbReference type="SUPFAM" id="SSF55874">
    <property type="entry name" value="ATPase domain of HSP90 chaperone/DNA topoisomerase II/histidine kinase"/>
    <property type="match status" value="1"/>
</dbReference>
<keyword evidence="4" id="KW-0597">Phosphoprotein</keyword>
<dbReference type="GO" id="GO:0000155">
    <property type="term" value="F:phosphorelay sensor kinase activity"/>
    <property type="evidence" value="ECO:0007669"/>
    <property type="project" value="InterPro"/>
</dbReference>
<dbReference type="FunFam" id="3.30.565.10:FF:000006">
    <property type="entry name" value="Sensor histidine kinase WalK"/>
    <property type="match status" value="1"/>
</dbReference>
<keyword evidence="7" id="KW-0902">Two-component regulatory system</keyword>
<dbReference type="FunFam" id="1.10.287.130:FF:000001">
    <property type="entry name" value="Two-component sensor histidine kinase"/>
    <property type="match status" value="1"/>
</dbReference>
<dbReference type="SUPFAM" id="SSF47384">
    <property type="entry name" value="Homodimeric domain of signal transducing histidine kinase"/>
    <property type="match status" value="1"/>
</dbReference>
<protein>
    <recommendedName>
        <fullName evidence="3">histidine kinase</fullName>
        <ecNumber evidence="3">2.7.13.3</ecNumber>
    </recommendedName>
</protein>
<dbReference type="InterPro" id="IPR003594">
    <property type="entry name" value="HATPase_dom"/>
</dbReference>
<dbReference type="SMART" id="SM00388">
    <property type="entry name" value="HisKA"/>
    <property type="match status" value="1"/>
</dbReference>
<dbReference type="InterPro" id="IPR004358">
    <property type="entry name" value="Sig_transdc_His_kin-like_C"/>
</dbReference>
<evidence type="ECO:0000256" key="8">
    <source>
        <dbReference type="ARBA" id="ARBA00023136"/>
    </source>
</evidence>
<dbReference type="InterPro" id="IPR036890">
    <property type="entry name" value="HATPase_C_sf"/>
</dbReference>
<feature type="domain" description="HAMP" evidence="11">
    <location>
        <begin position="211"/>
        <end position="263"/>
    </location>
</feature>
<comment type="subcellular location">
    <subcellularLocation>
        <location evidence="2">Membrane</location>
    </subcellularLocation>
</comment>
<evidence type="ECO:0000259" key="11">
    <source>
        <dbReference type="PROSITE" id="PS50885"/>
    </source>
</evidence>
<dbReference type="Pfam" id="PF00512">
    <property type="entry name" value="HisKA"/>
    <property type="match status" value="1"/>
</dbReference>
<dbReference type="AlphaFoldDB" id="A0A9D1AR80"/>
<dbReference type="InterPro" id="IPR050736">
    <property type="entry name" value="Sensor_HK_Regulatory"/>
</dbReference>
<dbReference type="SMART" id="SM00387">
    <property type="entry name" value="HATPase_c"/>
    <property type="match status" value="1"/>
</dbReference>
<gene>
    <name evidence="12" type="ORF">IAB89_10835</name>
</gene>
<evidence type="ECO:0000256" key="5">
    <source>
        <dbReference type="ARBA" id="ARBA00022679"/>
    </source>
</evidence>
<dbReference type="Gene3D" id="6.10.340.10">
    <property type="match status" value="1"/>
</dbReference>
<dbReference type="Proteomes" id="UP000824242">
    <property type="component" value="Unassembled WGS sequence"/>
</dbReference>
<dbReference type="PANTHER" id="PTHR43711">
    <property type="entry name" value="TWO-COMPONENT HISTIDINE KINASE"/>
    <property type="match status" value="1"/>
</dbReference>
<evidence type="ECO:0000256" key="9">
    <source>
        <dbReference type="SAM" id="Phobius"/>
    </source>
</evidence>
<evidence type="ECO:0000313" key="13">
    <source>
        <dbReference type="Proteomes" id="UP000824242"/>
    </source>
</evidence>
<organism evidence="12 13">
    <name type="scientific">Candidatus Caccousia avicola</name>
    <dbReference type="NCBI Taxonomy" id="2840721"/>
    <lineage>
        <taxon>Bacteria</taxon>
        <taxon>Bacillati</taxon>
        <taxon>Bacillota</taxon>
        <taxon>Clostridia</taxon>
        <taxon>Eubacteriales</taxon>
        <taxon>Oscillospiraceae</taxon>
        <taxon>Oscillospiraceae incertae sedis</taxon>
        <taxon>Candidatus Caccousia</taxon>
    </lineage>
</organism>
<dbReference type="PROSITE" id="PS50109">
    <property type="entry name" value="HIS_KIN"/>
    <property type="match status" value="1"/>
</dbReference>
<dbReference type="CDD" id="cd06225">
    <property type="entry name" value="HAMP"/>
    <property type="match status" value="1"/>
</dbReference>
<dbReference type="CDD" id="cd00075">
    <property type="entry name" value="HATPase"/>
    <property type="match status" value="1"/>
</dbReference>
<dbReference type="InterPro" id="IPR003661">
    <property type="entry name" value="HisK_dim/P_dom"/>
</dbReference>
<dbReference type="Pfam" id="PF00672">
    <property type="entry name" value="HAMP"/>
    <property type="match status" value="1"/>
</dbReference>
<keyword evidence="8 9" id="KW-0472">Membrane</keyword>
<keyword evidence="6" id="KW-0418">Kinase</keyword>
<dbReference type="EMBL" id="DVGZ01000117">
    <property type="protein sequence ID" value="HIR48128.1"/>
    <property type="molecule type" value="Genomic_DNA"/>
</dbReference>
<reference evidence="12" key="1">
    <citation type="submission" date="2020-10" db="EMBL/GenBank/DDBJ databases">
        <authorList>
            <person name="Gilroy R."/>
        </authorList>
    </citation>
    <scope>NUCLEOTIDE SEQUENCE</scope>
    <source>
        <strain evidence="12">ChiSxjej1B13-7958</strain>
    </source>
</reference>
<accession>A0A9D1AR80</accession>
<comment type="caution">
    <text evidence="12">The sequence shown here is derived from an EMBL/GenBank/DDBJ whole genome shotgun (WGS) entry which is preliminary data.</text>
</comment>